<organism evidence="1 2">
    <name type="scientific">Zophobas morio</name>
    <dbReference type="NCBI Taxonomy" id="2755281"/>
    <lineage>
        <taxon>Eukaryota</taxon>
        <taxon>Metazoa</taxon>
        <taxon>Ecdysozoa</taxon>
        <taxon>Arthropoda</taxon>
        <taxon>Hexapoda</taxon>
        <taxon>Insecta</taxon>
        <taxon>Pterygota</taxon>
        <taxon>Neoptera</taxon>
        <taxon>Endopterygota</taxon>
        <taxon>Coleoptera</taxon>
        <taxon>Polyphaga</taxon>
        <taxon>Cucujiformia</taxon>
        <taxon>Tenebrionidae</taxon>
        <taxon>Zophobas</taxon>
    </lineage>
</organism>
<comment type="caution">
    <text evidence="1">The sequence shown here is derived from an EMBL/GenBank/DDBJ whole genome shotgun (WGS) entry which is preliminary data.</text>
</comment>
<dbReference type="EMBL" id="JALNTZ010000007">
    <property type="protein sequence ID" value="KAJ3646861.1"/>
    <property type="molecule type" value="Genomic_DNA"/>
</dbReference>
<sequence length="90" mass="9845">MFVYEICGPQSPRYSPDPFMSIAPLWIAAKKQTLQIPTNRQPPFQTRAKLPAVPLVALAAPHAHDLNVTAVKEINKKRARGKAKGSRAAA</sequence>
<evidence type="ECO:0000313" key="1">
    <source>
        <dbReference type="EMBL" id="KAJ3646861.1"/>
    </source>
</evidence>
<evidence type="ECO:0000313" key="2">
    <source>
        <dbReference type="Proteomes" id="UP001168821"/>
    </source>
</evidence>
<accession>A0AA38I070</accession>
<proteinExistence type="predicted"/>
<dbReference type="AlphaFoldDB" id="A0AA38I070"/>
<reference evidence="1" key="1">
    <citation type="journal article" date="2023" name="G3 (Bethesda)">
        <title>Whole genome assemblies of Zophobas morio and Tenebrio molitor.</title>
        <authorList>
            <person name="Kaur S."/>
            <person name="Stinson S.A."/>
            <person name="diCenzo G.C."/>
        </authorList>
    </citation>
    <scope>NUCLEOTIDE SEQUENCE</scope>
    <source>
        <strain evidence="1">QUZm001</strain>
    </source>
</reference>
<protein>
    <submittedName>
        <fullName evidence="1">Uncharacterized protein</fullName>
    </submittedName>
</protein>
<gene>
    <name evidence="1" type="ORF">Zmor_024426</name>
</gene>
<keyword evidence="2" id="KW-1185">Reference proteome</keyword>
<name>A0AA38I070_9CUCU</name>
<dbReference type="Proteomes" id="UP001168821">
    <property type="component" value="Unassembled WGS sequence"/>
</dbReference>